<proteinExistence type="predicted"/>
<protein>
    <recommendedName>
        <fullName evidence="1">Hemerythrin-like domain-containing protein</fullName>
    </recommendedName>
</protein>
<dbReference type="Gene3D" id="1.20.120.520">
    <property type="entry name" value="nmb1532 protein domain like"/>
    <property type="match status" value="1"/>
</dbReference>
<evidence type="ECO:0000259" key="1">
    <source>
        <dbReference type="Pfam" id="PF01814"/>
    </source>
</evidence>
<comment type="caution">
    <text evidence="2">The sequence shown here is derived from an EMBL/GenBank/DDBJ whole genome shotgun (WGS) entry which is preliminary data.</text>
</comment>
<dbReference type="Pfam" id="PF01814">
    <property type="entry name" value="Hemerythrin"/>
    <property type="match status" value="1"/>
</dbReference>
<dbReference type="RefSeq" id="WP_310319592.1">
    <property type="nucleotide sequence ID" value="NZ_JAVDWU010000008.1"/>
</dbReference>
<feature type="domain" description="Hemerythrin-like" evidence="1">
    <location>
        <begin position="28"/>
        <end position="150"/>
    </location>
</feature>
<gene>
    <name evidence="2" type="ORF">J2W49_003689</name>
</gene>
<name>A0ABU1WQX9_9BURK</name>
<dbReference type="InterPro" id="IPR012312">
    <property type="entry name" value="Hemerythrin-like"/>
</dbReference>
<sequence length="246" mass="26510">MQSHAIEMAQVAAAARTGTGRFNMYAGIHKALRAFMVDTLIAVGRADPTDDADVSHAAAQVEELVALCASHVAHENNFVHPALEARCPGVAQPVAQEHEQHLRHIAHLRDAAQALLALEAIEREPALQALYLALALFVADNFQHMHAEETVHNSALWAAYSDAELIGFHDALLATIPPAEMMLVMRWMLPQLNAPERLGVMQGMRAGAPAPVFEGMLTGTKGLLNPQDWAKLARGLGLQPEPGLVA</sequence>
<dbReference type="Proteomes" id="UP001265700">
    <property type="component" value="Unassembled WGS sequence"/>
</dbReference>
<organism evidence="2 3">
    <name type="scientific">Hydrogenophaga palleronii</name>
    <dbReference type="NCBI Taxonomy" id="65655"/>
    <lineage>
        <taxon>Bacteria</taxon>
        <taxon>Pseudomonadati</taxon>
        <taxon>Pseudomonadota</taxon>
        <taxon>Betaproteobacteria</taxon>
        <taxon>Burkholderiales</taxon>
        <taxon>Comamonadaceae</taxon>
        <taxon>Hydrogenophaga</taxon>
    </lineage>
</organism>
<reference evidence="2 3" key="1">
    <citation type="submission" date="2023-07" db="EMBL/GenBank/DDBJ databases">
        <title>Sorghum-associated microbial communities from plants grown in Nebraska, USA.</title>
        <authorList>
            <person name="Schachtman D."/>
        </authorList>
    </citation>
    <scope>NUCLEOTIDE SEQUENCE [LARGE SCALE GENOMIC DNA]</scope>
    <source>
        <strain evidence="2 3">4249</strain>
    </source>
</reference>
<accession>A0ABU1WQX9</accession>
<keyword evidence="3" id="KW-1185">Reference proteome</keyword>
<dbReference type="EMBL" id="JAVDWU010000008">
    <property type="protein sequence ID" value="MDR7151713.1"/>
    <property type="molecule type" value="Genomic_DNA"/>
</dbReference>
<evidence type="ECO:0000313" key="2">
    <source>
        <dbReference type="EMBL" id="MDR7151713.1"/>
    </source>
</evidence>
<evidence type="ECO:0000313" key="3">
    <source>
        <dbReference type="Proteomes" id="UP001265700"/>
    </source>
</evidence>